<dbReference type="Gene3D" id="3.30.40.10">
    <property type="entry name" value="Zinc/RING finger domain, C3HC4 (zinc finger)"/>
    <property type="match status" value="1"/>
</dbReference>
<name>A0A218X170_PUNGR</name>
<evidence type="ECO:0000256" key="6">
    <source>
        <dbReference type="SAM" id="MobiDB-lite"/>
    </source>
</evidence>
<dbReference type="InterPro" id="IPR009057">
    <property type="entry name" value="Homeodomain-like_sf"/>
</dbReference>
<feature type="region of interest" description="Disordered" evidence="6">
    <location>
        <begin position="557"/>
        <end position="697"/>
    </location>
</feature>
<keyword evidence="4" id="KW-0862">Zinc</keyword>
<feature type="region of interest" description="Disordered" evidence="6">
    <location>
        <begin position="260"/>
        <end position="297"/>
    </location>
</feature>
<dbReference type="InterPro" id="IPR017930">
    <property type="entry name" value="Myb_dom"/>
</dbReference>
<feature type="region of interest" description="Disordered" evidence="6">
    <location>
        <begin position="185"/>
        <end position="207"/>
    </location>
</feature>
<feature type="compositionally biased region" description="Low complexity" evidence="6">
    <location>
        <begin position="598"/>
        <end position="609"/>
    </location>
</feature>
<dbReference type="SUPFAM" id="SSF46689">
    <property type="entry name" value="Homeodomain-like"/>
    <property type="match status" value="1"/>
</dbReference>
<dbReference type="GO" id="GO:0005634">
    <property type="term" value="C:nucleus"/>
    <property type="evidence" value="ECO:0007669"/>
    <property type="project" value="UniProtKB-SubCell"/>
</dbReference>
<dbReference type="GO" id="GO:0008270">
    <property type="term" value="F:zinc ion binding"/>
    <property type="evidence" value="ECO:0007669"/>
    <property type="project" value="UniProtKB-KW"/>
</dbReference>
<organism evidence="9 10">
    <name type="scientific">Punica granatum</name>
    <name type="common">Pomegranate</name>
    <dbReference type="NCBI Taxonomy" id="22663"/>
    <lineage>
        <taxon>Eukaryota</taxon>
        <taxon>Viridiplantae</taxon>
        <taxon>Streptophyta</taxon>
        <taxon>Embryophyta</taxon>
        <taxon>Tracheophyta</taxon>
        <taxon>Spermatophyta</taxon>
        <taxon>Magnoliopsida</taxon>
        <taxon>eudicotyledons</taxon>
        <taxon>Gunneridae</taxon>
        <taxon>Pentapetalae</taxon>
        <taxon>rosids</taxon>
        <taxon>malvids</taxon>
        <taxon>Myrtales</taxon>
        <taxon>Lythraceae</taxon>
        <taxon>Punica</taxon>
    </lineage>
</organism>
<dbReference type="AlphaFoldDB" id="A0A218X170"/>
<dbReference type="SMART" id="SM00249">
    <property type="entry name" value="PHD"/>
    <property type="match status" value="1"/>
</dbReference>
<feature type="domain" description="Myb-like" evidence="7">
    <location>
        <begin position="823"/>
        <end position="884"/>
    </location>
</feature>
<comment type="caution">
    <text evidence="9">The sequence shown here is derived from an EMBL/GenBank/DDBJ whole genome shotgun (WGS) entry which is preliminary data.</text>
</comment>
<dbReference type="PROSITE" id="PS50090">
    <property type="entry name" value="MYB_LIKE"/>
    <property type="match status" value="1"/>
</dbReference>
<feature type="compositionally biased region" description="Basic and acidic residues" evidence="6">
    <location>
        <begin position="344"/>
        <end position="355"/>
    </location>
</feature>
<dbReference type="SMART" id="SM00717">
    <property type="entry name" value="SANT"/>
    <property type="match status" value="1"/>
</dbReference>
<evidence type="ECO:0000259" key="8">
    <source>
        <dbReference type="PROSITE" id="PS51294"/>
    </source>
</evidence>
<feature type="region of interest" description="Disordered" evidence="6">
    <location>
        <begin position="888"/>
        <end position="907"/>
    </location>
</feature>
<reference evidence="10" key="1">
    <citation type="journal article" date="2017" name="Plant J.">
        <title>The pomegranate (Punica granatum L.) genome and the genomics of punicalagin biosynthesis.</title>
        <authorList>
            <person name="Qin G."/>
            <person name="Xu C."/>
            <person name="Ming R."/>
            <person name="Tang H."/>
            <person name="Guyot R."/>
            <person name="Kramer E.M."/>
            <person name="Hu Y."/>
            <person name="Yi X."/>
            <person name="Qi Y."/>
            <person name="Xu X."/>
            <person name="Gao Z."/>
            <person name="Pan H."/>
            <person name="Jian J."/>
            <person name="Tian Y."/>
            <person name="Yue Z."/>
            <person name="Xu Y."/>
        </authorList>
    </citation>
    <scope>NUCLEOTIDE SEQUENCE [LARGE SCALE GENOMIC DNA]</scope>
    <source>
        <strain evidence="10">cv. Dabenzi</strain>
    </source>
</reference>
<protein>
    <submittedName>
        <fullName evidence="9">Uncharacterized protein</fullName>
    </submittedName>
</protein>
<dbReference type="InterPro" id="IPR001965">
    <property type="entry name" value="Znf_PHD"/>
</dbReference>
<dbReference type="InterPro" id="IPR013083">
    <property type="entry name" value="Znf_RING/FYVE/PHD"/>
</dbReference>
<gene>
    <name evidence="9" type="ORF">CDL15_Pgr003116</name>
</gene>
<dbReference type="SUPFAM" id="SSF57903">
    <property type="entry name" value="FYVE/PHD zinc finger"/>
    <property type="match status" value="1"/>
</dbReference>
<evidence type="ECO:0000256" key="2">
    <source>
        <dbReference type="ARBA" id="ARBA00022723"/>
    </source>
</evidence>
<accession>A0A218X170</accession>
<feature type="compositionally biased region" description="Basic and acidic residues" evidence="6">
    <location>
        <begin position="557"/>
        <end position="569"/>
    </location>
</feature>
<feature type="compositionally biased region" description="Basic and acidic residues" evidence="6">
    <location>
        <begin position="629"/>
        <end position="648"/>
    </location>
</feature>
<dbReference type="InterPro" id="IPR011011">
    <property type="entry name" value="Znf_FYVE_PHD"/>
</dbReference>
<feature type="domain" description="HTH myb-type" evidence="8">
    <location>
        <begin position="823"/>
        <end position="888"/>
    </location>
</feature>
<evidence type="ECO:0000256" key="3">
    <source>
        <dbReference type="ARBA" id="ARBA00022771"/>
    </source>
</evidence>
<evidence type="ECO:0000256" key="1">
    <source>
        <dbReference type="ARBA" id="ARBA00004123"/>
    </source>
</evidence>
<feature type="region of interest" description="Disordered" evidence="6">
    <location>
        <begin position="319"/>
        <end position="358"/>
    </location>
</feature>
<dbReference type="CDD" id="cd11660">
    <property type="entry name" value="SANT_TRF"/>
    <property type="match status" value="1"/>
</dbReference>
<evidence type="ECO:0000259" key="7">
    <source>
        <dbReference type="PROSITE" id="PS50090"/>
    </source>
</evidence>
<comment type="subcellular location">
    <subcellularLocation>
        <location evidence="1">Nucleus</location>
    </subcellularLocation>
</comment>
<evidence type="ECO:0000256" key="5">
    <source>
        <dbReference type="ARBA" id="ARBA00023242"/>
    </source>
</evidence>
<dbReference type="EMBL" id="MTKT01002492">
    <property type="protein sequence ID" value="OWM78945.1"/>
    <property type="molecule type" value="Genomic_DNA"/>
</dbReference>
<keyword evidence="5" id="KW-0539">Nucleus</keyword>
<keyword evidence="2" id="KW-0479">Metal-binding</keyword>
<feature type="compositionally biased region" description="Basic and acidic residues" evidence="6">
    <location>
        <begin position="284"/>
        <end position="295"/>
    </location>
</feature>
<sequence length="947" mass="104935">MAPWEGTGLPESSLPWLWVIEYLASSKRVNPKLLYGIIESAPLSRDELGKNVRELVALACLEQFCGPAAKENETMCGGPSDLESGSMFEFSRSCEDVLEDILEEGSVSDLKLTGGEQLKSQVCQFVMQKRNSMPKPVLQQLKDAILEGTHPDAASLKVSSGLECPSDSHRVSGGNVEHSVARLCEPDGRRDNDSIMGPNGNSNSAEQDLLEQHLERDPSTRIVPPSKRNLTVLAAEKLAQNSHENPHVDDDFAVHSPTAKKLKPSVPDVMQSERSDSVLVIESDSERDSDAKQNKSDFAQDLMEISNEDRAMAEVPEKFDERRGTGEQLPDGSEHLGAVQKSTPRSDPDSSKKPIDGLCGGELQQREIIIEDAVDLNGQQHIEEQSSDSDGYQNEELDVSMRKNEFLVSQCTSTGDALDNLDSITENVCLKCNEGGQVLVCHTSRCPLVVHENCAHSSTSFDGNGNYFCPFCQYSNAISDYLETKKEAASVRNDLAVFIDTILDHQSERLNGMSLVFSRDGIDQLAEVSEDHYCHKVEGEYQELGGQDNFVKNVNDRERQSEEVAKEQAEPIVNGDLGNEVSDQELQSKEGSEDQAESSEQNSDSNASSPVEEEKEVFNEDTNAAGVEENAKREKEKKNAETSERDSDLNANSPIEADEEVSNENVAATGAEESGEDENNKLPESNPPCREFDLDTSGRMNLDTEEKLIYAKVQDCQSGGRLEGLEGEVMANVQCSGSMLAANNTRNSDGRNKEVGDLQEALPNDTNEPLHGPGCSLHIDKEDSLEDDIEDTDGDDESNISNQTINRRRRTTWRVHPRPVVPRQRQKKAPWMEEEVKKLKEGVEKFQNSVDKTIPWKKILEFGAGVFMEDRTSQDLKSKWTNVSRRKKRLKKQDLSLSNKVDSTKEPKKEGAAFFAVCQGKTLACFMPNHLEVKNSEASEEGSRRKR</sequence>
<dbReference type="PANTHER" id="PTHR47863:SF4">
    <property type="entry name" value="RING_FYVE_PHD ZINC FINGER SUPERFAMILY PROTEIN"/>
    <property type="match status" value="1"/>
</dbReference>
<dbReference type="Proteomes" id="UP000197138">
    <property type="component" value="Unassembled WGS sequence"/>
</dbReference>
<dbReference type="InterPro" id="IPR001005">
    <property type="entry name" value="SANT/Myb"/>
</dbReference>
<dbReference type="Gene3D" id="1.10.10.60">
    <property type="entry name" value="Homeodomain-like"/>
    <property type="match status" value="1"/>
</dbReference>
<proteinExistence type="predicted"/>
<dbReference type="PROSITE" id="PS51294">
    <property type="entry name" value="HTH_MYB"/>
    <property type="match status" value="1"/>
</dbReference>
<keyword evidence="3" id="KW-0863">Zinc-finger</keyword>
<evidence type="ECO:0000256" key="4">
    <source>
        <dbReference type="ARBA" id="ARBA00022833"/>
    </source>
</evidence>
<dbReference type="PANTHER" id="PTHR47863">
    <property type="entry name" value="RING/FYVE/PHD ZINC FINGER SUPERFAMILY PROTEIN"/>
    <property type="match status" value="1"/>
</dbReference>
<evidence type="ECO:0000313" key="10">
    <source>
        <dbReference type="Proteomes" id="UP000197138"/>
    </source>
</evidence>
<evidence type="ECO:0000313" key="9">
    <source>
        <dbReference type="EMBL" id="OWM78945.1"/>
    </source>
</evidence>